<name>C0FU62_9FIRM</name>
<comment type="caution">
    <text evidence="1">The sequence shown here is derived from an EMBL/GenBank/DDBJ whole genome shotgun (WGS) entry which is preliminary data.</text>
</comment>
<reference evidence="1 2" key="2">
    <citation type="submission" date="2009-03" db="EMBL/GenBank/DDBJ databases">
        <title>Draft genome sequence of Roseburia inulinivorans (DSM 16841).</title>
        <authorList>
            <person name="Sudarsanam P."/>
            <person name="Ley R."/>
            <person name="Guruge J."/>
            <person name="Turnbaugh P.J."/>
            <person name="Mahowald M."/>
            <person name="Liep D."/>
            <person name="Gordon J."/>
        </authorList>
    </citation>
    <scope>NUCLEOTIDE SEQUENCE [LARGE SCALE GENOMIC DNA]</scope>
    <source>
        <strain evidence="1 2">DSM 16841</strain>
    </source>
</reference>
<accession>C0FU62</accession>
<proteinExistence type="predicted"/>
<dbReference type="GeneID" id="75162993"/>
<gene>
    <name evidence="1" type="ORF">ROSEINA2194_02283</name>
</gene>
<evidence type="ECO:0000313" key="2">
    <source>
        <dbReference type="Proteomes" id="UP000003561"/>
    </source>
</evidence>
<protein>
    <recommendedName>
        <fullName evidence="3">RNA polymerase sigma-70 region 4 domain-containing protein</fullName>
    </recommendedName>
</protein>
<dbReference type="RefSeq" id="WP_007886336.1">
    <property type="nucleotide sequence ID" value="NZ_ACFY01000091.1"/>
</dbReference>
<sequence>MVSVFQETWNEGEAKGIIEMGHDFGLSEEDILARLQKKLNVSLQKAQEYISAYKKQNA</sequence>
<dbReference type="AlphaFoldDB" id="C0FU62"/>
<evidence type="ECO:0008006" key="3">
    <source>
        <dbReference type="Google" id="ProtNLM"/>
    </source>
</evidence>
<dbReference type="Proteomes" id="UP000003561">
    <property type="component" value="Unassembled WGS sequence"/>
</dbReference>
<evidence type="ECO:0000313" key="1">
    <source>
        <dbReference type="EMBL" id="EEG93878.1"/>
    </source>
</evidence>
<dbReference type="EMBL" id="ACFY01000091">
    <property type="protein sequence ID" value="EEG93878.1"/>
    <property type="molecule type" value="Genomic_DNA"/>
</dbReference>
<reference evidence="1 2" key="1">
    <citation type="submission" date="2009-02" db="EMBL/GenBank/DDBJ databases">
        <authorList>
            <person name="Fulton L."/>
            <person name="Clifton S."/>
            <person name="Fulton B."/>
            <person name="Xu J."/>
            <person name="Minx P."/>
            <person name="Pepin K.H."/>
            <person name="Johnson M."/>
            <person name="Bhonagiri V."/>
            <person name="Nash W.E."/>
            <person name="Mardis E.R."/>
            <person name="Wilson R.K."/>
        </authorList>
    </citation>
    <scope>NUCLEOTIDE SEQUENCE [LARGE SCALE GENOMIC DNA]</scope>
    <source>
        <strain evidence="1 2">DSM 16841</strain>
    </source>
</reference>
<dbReference type="eggNOG" id="ENOG5034CCB">
    <property type="taxonomic scope" value="Bacteria"/>
</dbReference>
<organism evidence="1 2">
    <name type="scientific">Roseburia inulinivorans DSM 16841</name>
    <dbReference type="NCBI Taxonomy" id="622312"/>
    <lineage>
        <taxon>Bacteria</taxon>
        <taxon>Bacillati</taxon>
        <taxon>Bacillota</taxon>
        <taxon>Clostridia</taxon>
        <taxon>Lachnospirales</taxon>
        <taxon>Lachnospiraceae</taxon>
        <taxon>Roseburia</taxon>
    </lineage>
</organism>